<keyword evidence="6" id="KW-1185">Reference proteome</keyword>
<dbReference type="InterPro" id="IPR006162">
    <property type="entry name" value="Ppantetheine_attach_site"/>
</dbReference>
<dbReference type="PANTHER" id="PTHR45398:SF1">
    <property type="entry name" value="ENZYME, PUTATIVE (JCVI)-RELATED"/>
    <property type="match status" value="1"/>
</dbReference>
<dbReference type="Pfam" id="PF00501">
    <property type="entry name" value="AMP-binding"/>
    <property type="match status" value="1"/>
</dbReference>
<dbReference type="PANTHER" id="PTHR45398">
    <property type="match status" value="1"/>
</dbReference>
<name>A0AAN6G986_9BASI</name>
<comment type="caution">
    <text evidence="5">The sequence shown here is derived from an EMBL/GenBank/DDBJ whole genome shotgun (WGS) entry which is preliminary data.</text>
</comment>
<evidence type="ECO:0000256" key="1">
    <source>
        <dbReference type="ARBA" id="ARBA00022450"/>
    </source>
</evidence>
<dbReference type="Gene3D" id="3.30.559.10">
    <property type="entry name" value="Chloramphenicol acetyltransferase-like domain"/>
    <property type="match status" value="3"/>
</dbReference>
<dbReference type="InterPro" id="IPR045851">
    <property type="entry name" value="AMP-bd_C_sf"/>
</dbReference>
<feature type="domain" description="Carrier" evidence="4">
    <location>
        <begin position="1276"/>
        <end position="1352"/>
    </location>
</feature>
<reference evidence="5" key="1">
    <citation type="journal article" date="2023" name="PhytoFront">
        <title>Draft Genome Resources of Seven Strains of Tilletia horrida, Causal Agent of Kernel Smut of Rice.</title>
        <authorList>
            <person name="Khanal S."/>
            <person name="Antony Babu S."/>
            <person name="Zhou X.G."/>
        </authorList>
    </citation>
    <scope>NUCLEOTIDE SEQUENCE</scope>
    <source>
        <strain evidence="5">TX3</strain>
    </source>
</reference>
<comment type="similarity">
    <text evidence="3">Belongs to the NRP synthetase family.</text>
</comment>
<dbReference type="Gene3D" id="3.30.300.30">
    <property type="match status" value="1"/>
</dbReference>
<dbReference type="Pfam" id="PF00668">
    <property type="entry name" value="Condensation"/>
    <property type="match status" value="3"/>
</dbReference>
<dbReference type="GO" id="GO:0003824">
    <property type="term" value="F:catalytic activity"/>
    <property type="evidence" value="ECO:0007669"/>
    <property type="project" value="InterPro"/>
</dbReference>
<dbReference type="Gene3D" id="1.10.1200.10">
    <property type="entry name" value="ACP-like"/>
    <property type="match status" value="2"/>
</dbReference>
<dbReference type="SUPFAM" id="SSF56801">
    <property type="entry name" value="Acetyl-CoA synthetase-like"/>
    <property type="match status" value="1"/>
</dbReference>
<dbReference type="InterPro" id="IPR010071">
    <property type="entry name" value="AA_adenyl_dom"/>
</dbReference>
<evidence type="ECO:0000256" key="2">
    <source>
        <dbReference type="ARBA" id="ARBA00022553"/>
    </source>
</evidence>
<proteinExistence type="inferred from homology"/>
<gene>
    <name evidence="5" type="ORF">OC842_004484</name>
</gene>
<evidence type="ECO:0000256" key="3">
    <source>
        <dbReference type="ARBA" id="ARBA00029454"/>
    </source>
</evidence>
<accession>A0AAN6G986</accession>
<dbReference type="Gene3D" id="3.30.559.30">
    <property type="entry name" value="Nonribosomal peptide synthetase, condensation domain"/>
    <property type="match status" value="4"/>
</dbReference>
<dbReference type="PROSITE" id="PS00012">
    <property type="entry name" value="PHOSPHOPANTETHEINE"/>
    <property type="match status" value="1"/>
</dbReference>
<sequence length="2346" mass="253533">MPFKMWVEAMQQFSASTSKSTTKPSTAAQARRFAGMHTFLGRAHLKESTTDALFGSALDVFACEPLDLMVAAVMAVARDVAEVEGDIAVETHGRHPLLSEQDVSRTIGWFTSLQTLPTQLTAGADSLLAIVSQAKDSRRRSRNSGLNEGIMRRFAPALPPTVFDVPMVVNYHGKFQGVSGGESFFSAMSSTGVQYDNSAAGIQMGQKLFVELSGTAQGFEVAILGPQDAQTFGFERLIAEKLEAIVEGCLAVSASMPTAADLSAFPQLDQETFQRIVQESRDAVAAPWDAIEDVAPTTPMQQGLIAETYRSERGDAYVTWQLFTFNAKTDLDRLATAWKQLVARHPILRTTFHVDSGIGPVQIVKKAQHINIVKIGPTFDDEHSASAYVQELLASSNYGRPSGKPVHIELINTPSALKVLWIAHHAVVDGWSMSLILDQLKTMYANPSTTRMAPAIPFSKVASYLAERDQRQDLDFWRSYMSDATAVPLAAATLDRALPQAKVAAKGINLNATTSIREQLQTSPSNLFLLALALALGNLADSSDVSFGLILTGRSLPVEGIESTVGPCISTTLCRIRNASQTDLGSALDELQANLDAINEAGYIGLGAIGEAANIDSSAIAQIVAEFRSGASQDADEGGAQTDDSLSVQQDGDDRVSAALSISGGPDPAGNLMVTALADTSIIREIDAQMLVDSICRIFAALSIGDRAGAVADLVKPSAEQLKEHLEAGVRVNPVEIIPDENLHDLVIKQARLTPKKVAIQDSLENFLTYEQLESRSKTVALQLHGRGVGPGALVPFCLSKTTDAYVAMLAILRSGAAYVPLDPSHPQQRRLDILEQTRPTVVIVSATLRDVEPDWYGAEPVTIEELEVPSETNISLPQPASNDLAYCIFTSGSTGKPKGVMIEHAQIVAFLAAAEGQGAASATSRRLSFPSLTFDPSVSDTFGVLARGGSLCLWQTTQIVSDVKSVMETAAADTVFLTPSVAQNIVDDEKEQDSPWMHRILLGGEAVEHRLARRLSQTYQVENGYGPTESTVEGIHHVFRQGELDETPFVPVGTPFGACHIYILREGTTEMVPAGGVGEICIGGPQVGRGYLNDEEKTKAKFVSDPFIEGGRMFRTGDLGRLHGDGLFECLGRIDGQVKIRGLRIETGEVEAAISAHRSVDYAKVLKMTLADGIDRLVAFVVLDSDDDSEEDEAILQPRTLESSLANQLWTLMEGKLPSYMLPFLLVQVGELPITHNGKLDDRRLRSTISDLDWAEQAAFSQTASAGTEDVTKSQPQNDLEAKIRSLWAKVLQLDETAIGVDESFYRVGGDSISSIRLMSLCRSAGVHLKPSDVSNKATIRSQANAAARSIASNSNADFSDSQRLGGLRLNPIMDAFFRNNRDAPLDVLSHYNQTMCFTLRDRKGLDDIRKAVAHLVKHHDALRTRFVAPATSSDSWMAEIKSEEAASTSVEVVALKPASAAEANDLLAQLIKSQDIQGGRLGTFALIDASELGTSSPSQQILFMTLHHLVVDLVSWRIILQDVETLLASSDGLPPRTVPFKLWTDELASFGDALTWDASWNSVAGVPTQKAIDAGNQVFEPSKAEKHRHSEARLESETTAALFGSALGRIQAEALDVMITAVGRAIRTQSGQDSVTIGIETHGRHAWGSELDTSRTVGWHTSMYPIVFGGENPCSGPDAVRFIKDSRRRMVKGGIEYGLLQQRHTAGTIFAPQIIVNYHGRFEQGKSKDAFFQPMDVADLHWPELSEDLRHSTVLSVEIGHSGDELAVQCFGGHELQADQDVDLATRIRQELHELTSQSLALPKPPLAASDWSIFERIDDAEFRRISQFLPLAGVNIDQVDDVIPATALQKALMGESMRSSDGKAYVIWQVHHLKKSIQPGRLQQALLELVQANPILRTLLVPDQGQGLLQVVLAPPTVTEAVVHFTSCETEDELEAAVRTAVEEPTWIKSTESIQHFTLVHGPSSARLVMNLHHSLIDAWTRTLLEQQLARLVDTEAPKTSADYNDFASAAKFIAQPPSREANDFWTSYLQGAQAVNLFDKCPAPQVTPRCGPMVSAESKLAIDKFARDVGVAPSTAFTFALGVALSKITQKEDVAFGALLSGRSLPIDGIENVVGPTIATVINRIRASADAVPGHAMSELQQVLDEVTQHGHFGMDRAATVSGADTYQICRILAAFRNLPGDQGQREQTEHSLSAIGAEATEADDRYATPLYVFATQGSSGSLTINAAFDPNFIGEKRAQQVVNVVAKVLDWIVQTDGCKALAQIPSSILHSSTEQLAKLWAEVLDEDPATLDLDTPFLEAGGNSMGLLRLVGAARREGIRLSPAGLGLQTIRSLAAGVDVA</sequence>
<dbReference type="SMART" id="SM00823">
    <property type="entry name" value="PKS_PP"/>
    <property type="match status" value="2"/>
</dbReference>
<dbReference type="InterPro" id="IPR036736">
    <property type="entry name" value="ACP-like_sf"/>
</dbReference>
<evidence type="ECO:0000259" key="4">
    <source>
        <dbReference type="PROSITE" id="PS50075"/>
    </source>
</evidence>
<evidence type="ECO:0000313" key="5">
    <source>
        <dbReference type="EMBL" id="KAK0528648.1"/>
    </source>
</evidence>
<dbReference type="CDD" id="cd05930">
    <property type="entry name" value="A_NRPS"/>
    <property type="match status" value="1"/>
</dbReference>
<dbReference type="Pfam" id="PF00550">
    <property type="entry name" value="PP-binding"/>
    <property type="match status" value="2"/>
</dbReference>
<dbReference type="Proteomes" id="UP001176521">
    <property type="component" value="Unassembled WGS sequence"/>
</dbReference>
<dbReference type="PROSITE" id="PS50075">
    <property type="entry name" value="CARRIER"/>
    <property type="match status" value="2"/>
</dbReference>
<organism evidence="5 6">
    <name type="scientific">Tilletia horrida</name>
    <dbReference type="NCBI Taxonomy" id="155126"/>
    <lineage>
        <taxon>Eukaryota</taxon>
        <taxon>Fungi</taxon>
        <taxon>Dikarya</taxon>
        <taxon>Basidiomycota</taxon>
        <taxon>Ustilaginomycotina</taxon>
        <taxon>Exobasidiomycetes</taxon>
        <taxon>Tilletiales</taxon>
        <taxon>Tilletiaceae</taxon>
        <taxon>Tilletia</taxon>
    </lineage>
</organism>
<dbReference type="InterPro" id="IPR020806">
    <property type="entry name" value="PKS_PP-bd"/>
</dbReference>
<dbReference type="FunFam" id="3.40.50.980:FF:000001">
    <property type="entry name" value="Non-ribosomal peptide synthetase"/>
    <property type="match status" value="1"/>
</dbReference>
<keyword evidence="2" id="KW-0597">Phosphoprotein</keyword>
<dbReference type="SUPFAM" id="SSF47336">
    <property type="entry name" value="ACP-like"/>
    <property type="match status" value="2"/>
</dbReference>
<dbReference type="InterPro" id="IPR000873">
    <property type="entry name" value="AMP-dep_synth/lig_dom"/>
</dbReference>
<keyword evidence="1" id="KW-0596">Phosphopantetheine</keyword>
<dbReference type="Gene3D" id="3.40.50.12780">
    <property type="entry name" value="N-terminal domain of ligase-like"/>
    <property type="match status" value="1"/>
</dbReference>
<dbReference type="InterPro" id="IPR009081">
    <property type="entry name" value="PP-bd_ACP"/>
</dbReference>
<dbReference type="GO" id="GO:0031177">
    <property type="term" value="F:phosphopantetheine binding"/>
    <property type="evidence" value="ECO:0007669"/>
    <property type="project" value="InterPro"/>
</dbReference>
<dbReference type="SUPFAM" id="SSF52777">
    <property type="entry name" value="CoA-dependent acyltransferases"/>
    <property type="match status" value="7"/>
</dbReference>
<dbReference type="Pfam" id="PF13193">
    <property type="entry name" value="AMP-binding_C"/>
    <property type="match status" value="1"/>
</dbReference>
<dbReference type="InterPro" id="IPR042099">
    <property type="entry name" value="ANL_N_sf"/>
</dbReference>
<protein>
    <recommendedName>
        <fullName evidence="4">Carrier domain-containing protein</fullName>
    </recommendedName>
</protein>
<dbReference type="EMBL" id="JAPDMQ010000267">
    <property type="protein sequence ID" value="KAK0528648.1"/>
    <property type="molecule type" value="Genomic_DNA"/>
</dbReference>
<dbReference type="InterPro" id="IPR001242">
    <property type="entry name" value="Condensation_dom"/>
</dbReference>
<feature type="domain" description="Carrier" evidence="4">
    <location>
        <begin position="2272"/>
        <end position="2346"/>
    </location>
</feature>
<dbReference type="InterPro" id="IPR025110">
    <property type="entry name" value="AMP-bd_C"/>
</dbReference>
<dbReference type="NCBIfam" id="TIGR01733">
    <property type="entry name" value="AA-adenyl-dom"/>
    <property type="match status" value="1"/>
</dbReference>
<dbReference type="InterPro" id="IPR023213">
    <property type="entry name" value="CAT-like_dom_sf"/>
</dbReference>
<evidence type="ECO:0000313" key="6">
    <source>
        <dbReference type="Proteomes" id="UP001176521"/>
    </source>
</evidence>